<accession>A0ABT9SV52</accession>
<evidence type="ECO:0000313" key="2">
    <source>
        <dbReference type="Proteomes" id="UP001237737"/>
    </source>
</evidence>
<organism evidence="1 2">
    <name type="scientific">Luteibacter jiangsuensis</name>
    <dbReference type="NCBI Taxonomy" id="637577"/>
    <lineage>
        <taxon>Bacteria</taxon>
        <taxon>Pseudomonadati</taxon>
        <taxon>Pseudomonadota</taxon>
        <taxon>Gammaproteobacteria</taxon>
        <taxon>Lysobacterales</taxon>
        <taxon>Rhodanobacteraceae</taxon>
        <taxon>Luteibacter</taxon>
    </lineage>
</organism>
<dbReference type="EMBL" id="JAUSSK010000001">
    <property type="protein sequence ID" value="MDQ0008870.1"/>
    <property type="molecule type" value="Genomic_DNA"/>
</dbReference>
<protein>
    <recommendedName>
        <fullName evidence="3">DUF4331 domain-containing protein</fullName>
    </recommendedName>
</protein>
<dbReference type="RefSeq" id="WP_306847838.1">
    <property type="nucleotide sequence ID" value="NZ_JAUSSK010000001.1"/>
</dbReference>
<reference evidence="1 2" key="1">
    <citation type="submission" date="2023-07" db="EMBL/GenBank/DDBJ databases">
        <title>Sorghum-associated microbial communities from plants grown in Nebraska, USA.</title>
        <authorList>
            <person name="Schachtman D."/>
        </authorList>
    </citation>
    <scope>NUCLEOTIDE SEQUENCE [LARGE SCALE GENOMIC DNA]</scope>
    <source>
        <strain evidence="1 2">CC60</strain>
    </source>
</reference>
<evidence type="ECO:0008006" key="3">
    <source>
        <dbReference type="Google" id="ProtNLM"/>
    </source>
</evidence>
<evidence type="ECO:0000313" key="1">
    <source>
        <dbReference type="EMBL" id="MDQ0008870.1"/>
    </source>
</evidence>
<name>A0ABT9SV52_9GAMM</name>
<keyword evidence="2" id="KW-1185">Reference proteome</keyword>
<dbReference type="Proteomes" id="UP001237737">
    <property type="component" value="Unassembled WGS sequence"/>
</dbReference>
<comment type="caution">
    <text evidence="1">The sequence shown here is derived from an EMBL/GenBank/DDBJ whole genome shotgun (WGS) entry which is preliminary data.</text>
</comment>
<sequence length="409" mass="43459">MSLFVATPAVLPTSSAYASDHLDTPTVTADPRADIGDLYAWTSADGHHLNLVMTIVGHSFSDAIGYTFHVGSGKVFGATSTTTDVTCRFSASYTADCTAADERASGMVDAASGFASNSGRLKAFAGRRDDPFFNNVRGSRSAFDVAARALEHGAPVDADGFPQFDAATVASIRKEWHQTGGGPGQNFLAGWTPACIVITIDLGLVNGGGPLLAVWGETASPHGRIDRAGRPLTGNALLSPLDEARGDRLKERYNRAEPSRAAQFIGDIQRTLGLYDGYDGVRGNQWLADMHAAPGFRYRRLATLLADDRLWVNSASPRCTQLFAVELARLSGRRDFAVDCGGRTPNYDASNLYRSLLAAGDLGSIDDGVHHDDRPHSTTRFPFLAAAVNTSPAYTAPTAASSAAADYHE</sequence>
<gene>
    <name evidence="1" type="ORF">J2T07_001029</name>
</gene>
<proteinExistence type="predicted"/>